<keyword evidence="2" id="KW-0812">Transmembrane</keyword>
<evidence type="ECO:0000259" key="3">
    <source>
        <dbReference type="Pfam" id="PF13139"/>
    </source>
</evidence>
<dbReference type="HOGENOM" id="CLU_015927_1_0_9"/>
<feature type="domain" description="DUF3981" evidence="3">
    <location>
        <begin position="25"/>
        <end position="138"/>
    </location>
</feature>
<dbReference type="InterPro" id="IPR025043">
    <property type="entry name" value="DUF3981"/>
</dbReference>
<feature type="region of interest" description="Disordered" evidence="1">
    <location>
        <begin position="497"/>
        <end position="517"/>
    </location>
</feature>
<dbReference type="Pfam" id="PF13139">
    <property type="entry name" value="DUF3981"/>
    <property type="match status" value="1"/>
</dbReference>
<dbReference type="AlphaFoldDB" id="C2XNB3"/>
<sequence>MEKTKEKGTLPLMKFIVLAILTLFLIPWTRSGNKIRAVDKGGNEKVVKGKKSSILVIPVLFWIGIAIYEYFWLIDDRADSILTHYSVAVAILIGLVLFSQEQVGKLEGTLKGLLMFVLLASYGYFGYLHDIVISQKKYDSVVKVEKDISEPFTENDQPFTVPPKTAENKMKKVFGDIPKVAYFELGELTPQMVNGEALYVAPIEVSGFFKARKAETIPGYVTMSGTNPDAEAKLHLGYKMKYVPSMFFGNKLERVVRKAEPDLVFKGKPKFEVDDKGKPYYTMTYGEFISGRSGFEVEGVVVVDAQTGNVKRYDKGNAPKFIDGVLNHETASTLNTYFGKYIHGFWNTKFSQTDMKMPTEWGTKEGVTPIFGKDGKLYYFTDFTSPKEGVDSALGYSLVDARTGKLYYYNGKEVKGIMDGSAATEVVDNSFKREKWHGTMPVIYNVYGKPSWIVPVIDDGGLVRAHTVIYASNAKVFATGSTQKEALENYKNALSGSGDSFRPTSNGKESQKEGTVQRVYKEKSGENTIVYVLLENEQKVFMVPAKKFPYAMFTEVGDPIQITYLDTGEMMASVSKFTNSNLKK</sequence>
<feature type="transmembrane region" description="Helical" evidence="2">
    <location>
        <begin position="110"/>
        <end position="128"/>
    </location>
</feature>
<feature type="transmembrane region" description="Helical" evidence="2">
    <location>
        <begin position="52"/>
        <end position="74"/>
    </location>
</feature>
<proteinExistence type="predicted"/>
<organism evidence="4">
    <name type="scientific">Bacillus mycoides</name>
    <dbReference type="NCBI Taxonomy" id="1405"/>
    <lineage>
        <taxon>Bacteria</taxon>
        <taxon>Bacillati</taxon>
        <taxon>Bacillota</taxon>
        <taxon>Bacilli</taxon>
        <taxon>Bacillales</taxon>
        <taxon>Bacillaceae</taxon>
        <taxon>Bacillus</taxon>
        <taxon>Bacillus cereus group</taxon>
    </lineage>
</organism>
<dbReference type="EMBL" id="ACMP01000006">
    <property type="protein sequence ID" value="EEL72814.1"/>
    <property type="molecule type" value="Genomic_DNA"/>
</dbReference>
<keyword evidence="2" id="KW-0472">Membrane</keyword>
<name>C2XNB3_BACMY</name>
<feature type="transmembrane region" description="Helical" evidence="2">
    <location>
        <begin position="12"/>
        <end position="31"/>
    </location>
</feature>
<evidence type="ECO:0000256" key="2">
    <source>
        <dbReference type="SAM" id="Phobius"/>
    </source>
</evidence>
<comment type="caution">
    <text evidence="4">The sequence shown here is derived from an EMBL/GenBank/DDBJ whole genome shotgun (WGS) entry which is preliminary data.</text>
</comment>
<gene>
    <name evidence="4" type="ORF">bcere0026_1560</name>
</gene>
<keyword evidence="2" id="KW-1133">Transmembrane helix</keyword>
<evidence type="ECO:0000313" key="4">
    <source>
        <dbReference type="EMBL" id="EEL72814.1"/>
    </source>
</evidence>
<dbReference type="Proteomes" id="UP000001753">
    <property type="component" value="Chromosome"/>
</dbReference>
<protein>
    <recommendedName>
        <fullName evidence="3">DUF3981 domain-containing protein</fullName>
    </recommendedName>
</protein>
<evidence type="ECO:0000256" key="1">
    <source>
        <dbReference type="SAM" id="MobiDB-lite"/>
    </source>
</evidence>
<accession>C2XNB3</accession>
<reference evidence="4" key="1">
    <citation type="journal article" date="2012" name="Genome Res.">
        <title>Genomic characterization of the Bacillus cereus sensu lato species: Backdrop to the evolution of Bacillus anthracis.</title>
        <authorList>
            <person name="Zwick M.E."/>
            <person name="Joseph S.J."/>
            <person name="Didelot X."/>
            <person name="Chen P.E."/>
            <person name="Bishop-Lilly K.A."/>
            <person name="Stewart A.C."/>
            <person name="Willner K."/>
            <person name="Nolan N."/>
            <person name="Lentz S."/>
            <person name="Thomason M.K."/>
            <person name="Sozhamannan S."/>
            <person name="Mateczun A.J."/>
            <person name="Du L."/>
            <person name="Read T.D."/>
        </authorList>
    </citation>
    <scope>NUCLEOTIDE SEQUENCE [LARGE SCALE GENOMIC DNA]</scope>
    <source>
        <strain evidence="4">AH603</strain>
    </source>
</reference>
<feature type="transmembrane region" description="Helical" evidence="2">
    <location>
        <begin position="80"/>
        <end position="98"/>
    </location>
</feature>
<feature type="compositionally biased region" description="Polar residues" evidence="1">
    <location>
        <begin position="497"/>
        <end position="508"/>
    </location>
</feature>